<dbReference type="Proteomes" id="UP000837857">
    <property type="component" value="Chromosome 5"/>
</dbReference>
<organism evidence="2 3">
    <name type="scientific">Iphiclides podalirius</name>
    <name type="common">scarce swallowtail</name>
    <dbReference type="NCBI Taxonomy" id="110791"/>
    <lineage>
        <taxon>Eukaryota</taxon>
        <taxon>Metazoa</taxon>
        <taxon>Ecdysozoa</taxon>
        <taxon>Arthropoda</taxon>
        <taxon>Hexapoda</taxon>
        <taxon>Insecta</taxon>
        <taxon>Pterygota</taxon>
        <taxon>Neoptera</taxon>
        <taxon>Endopterygota</taxon>
        <taxon>Lepidoptera</taxon>
        <taxon>Glossata</taxon>
        <taxon>Ditrysia</taxon>
        <taxon>Papilionoidea</taxon>
        <taxon>Papilionidae</taxon>
        <taxon>Papilioninae</taxon>
        <taxon>Iphiclides</taxon>
    </lineage>
</organism>
<feature type="region of interest" description="Disordered" evidence="1">
    <location>
        <begin position="288"/>
        <end position="317"/>
    </location>
</feature>
<feature type="compositionally biased region" description="Basic and acidic residues" evidence="1">
    <location>
        <begin position="294"/>
        <end position="307"/>
    </location>
</feature>
<evidence type="ECO:0000313" key="2">
    <source>
        <dbReference type="EMBL" id="CAH2068968.1"/>
    </source>
</evidence>
<evidence type="ECO:0000313" key="3">
    <source>
        <dbReference type="Proteomes" id="UP000837857"/>
    </source>
</evidence>
<keyword evidence="3" id="KW-1185">Reference proteome</keyword>
<evidence type="ECO:0000256" key="1">
    <source>
        <dbReference type="SAM" id="MobiDB-lite"/>
    </source>
</evidence>
<feature type="region of interest" description="Disordered" evidence="1">
    <location>
        <begin position="511"/>
        <end position="532"/>
    </location>
</feature>
<feature type="non-terminal residue" evidence="2">
    <location>
        <position position="883"/>
    </location>
</feature>
<name>A0ABN8J0M6_9NEOP</name>
<feature type="compositionally biased region" description="Basic and acidic residues" evidence="1">
    <location>
        <begin position="86"/>
        <end position="108"/>
    </location>
</feature>
<gene>
    <name evidence="2" type="ORF">IPOD504_LOCUS14648</name>
</gene>
<protein>
    <submittedName>
        <fullName evidence="2">Uncharacterized protein</fullName>
    </submittedName>
</protein>
<reference evidence="2" key="1">
    <citation type="submission" date="2022-03" db="EMBL/GenBank/DDBJ databases">
        <authorList>
            <person name="Martin H S."/>
        </authorList>
    </citation>
    <scope>NUCLEOTIDE SEQUENCE</scope>
</reference>
<dbReference type="EMBL" id="OW152817">
    <property type="protein sequence ID" value="CAH2068968.1"/>
    <property type="molecule type" value="Genomic_DNA"/>
</dbReference>
<accession>A0ABN8J0M6</accession>
<feature type="region of interest" description="Disordered" evidence="1">
    <location>
        <begin position="80"/>
        <end position="108"/>
    </location>
</feature>
<sequence length="883" mass="102224">MTSEVDLKQTNELLQRRRLRLQQVREQSKDIAKKIRQRAKVETLRQLNDVDEKKVKKYFECQKQFVNRLQDLYTNGLENVGAGHRNASDQDKEDVDKKSDKSKLRGKEAVAEVRRKKQEILNKKKELLDRKLLARDTANERSREKSNTVVKNLQAPDTVSGNKEFVDKNHEISIVKKVDMATQLNYDEPLNDRQEDIPLLLLPESESIKDVTEKLDTIKKPNLFALSDEMPSSLRGGTSNIPQEIKHNKPSLTLVSEYIQNRRLRLRETETNCNNKRAEKLQNIKQTIQKTRASKAEVQESNKENSEKTNNSESLRKGSITMYNHLTRDIKTIPCNDENLVIRDLNTEDDAFSNAQKQETHGSLKQMELQHKIAERRSKVAMTKENVDMEYRDTLAFLNSLPKDMSSKTNKTVYMDEKRQQQVKDDHERKLHQEYKNIEKECRKHRCKHTKSHLPCRPNHEVKDLNEKKMQYSWMPVPEKERNLAIHNIPTTLKEVKHGNTVKFSDDNDYHEYRSSHKHTPPTKDIPNESKLPKSRYIETVLIEQNGNESTDCTSITSDTSSLDIDLNRREKIDKGLEEYDSKTSENDRIIIYKILNSKYDKRKKFRKKSTLADKNSKTIEATHKVVENKDINDVTNQTEQPTGKSDNNINKASFEQMKEGIYRTVKKNGDNMASLQFSDNPVTLEGEYFNKNNNFGHECCHCSKQETKGADTKVDPPHILNYDRPAQNCICLKNINRPEVQTVQNPSAATSTSSFKQDVNKVNIVESDGACIKLIDEGSQDNGKFYVGTTGYLRNEAYEVVIQLRKKEFNAKDADHNREQDKFSNSVKETDINLPLQNSQASDFYIHANYKFSNSAAHIHAYELFNIYCVHEPSRTYYASIS</sequence>
<proteinExistence type="predicted"/>